<evidence type="ECO:0000256" key="1">
    <source>
        <dbReference type="PROSITE-ProRule" id="PRU00339"/>
    </source>
</evidence>
<organism evidence="2 3">
    <name type="scientific">Treponema pallidum subsp. pallidum (strain SS14)</name>
    <dbReference type="NCBI Taxonomy" id="455434"/>
    <lineage>
        <taxon>Bacteria</taxon>
        <taxon>Pseudomonadati</taxon>
        <taxon>Spirochaetota</taxon>
        <taxon>Spirochaetia</taxon>
        <taxon>Spirochaetales</taxon>
        <taxon>Treponemataceae</taxon>
        <taxon>Treponema</taxon>
    </lineage>
</organism>
<sequence length="682" mass="77635">MYLSCGVIPSLHVYLSGHRGKGKSMKGLLCVYYGALCSIVFAQTGVQLYEAGRKAHVQEDWHAAIEFYQEALKKNASYNLAYRGLAECFYALGEYDQALHHVRKAQKLMAQDLSLEKLCAFSLVGQGELDQARSLFEEILARYPNDVDARFGLAEIEVSKGRLSSARLLYQAALERQAENRKALLSLALISYEAGHYPRALTYVERALQYHGDNAQVHFFAAYLATLRAHYEDAERYLERALHIKSAYPRARALLSAVLYARGAYERAVAQCDQRIRADRTQVDAWYVKTLSLLKLGKHTEALATAKVGLTVDPRDDLMRILLEEIAIVHLEYEDEYRMQLARFHTQKADGFARRNMSRQALDEYRRALKVYPYDGAAREAYARLLLRFGYPERSLEQLKFLQSIGKSSARINDAVEAYEKTHARSIKNRWRVDALYLDKAHLSISLFYHPDPANALHPEAERFFLTQVQDSFAYNRRLKVTGYSARSHSYREAFRTAREAGDDYFALITMQEHGQDLRVRLELYVASTGSRAHTFDAYRSGNDRYQSVLRRIMQMLNDRLPIMGTVVRRHQSEAVIDLGTQDAELQGKSLEVVKRRAVSVLKEGVGLAYRREDVLGHFTVTKVSEDMSEGVLRRVGYYDHISVGDAVICEPRLPDSSATTSDTFVHDGAMGMLLALLRSIR</sequence>
<dbReference type="KEGG" id="tpp:TPASS_0648"/>
<dbReference type="PATRIC" id="fig|455434.6.peg.642"/>
<dbReference type="SUPFAM" id="SSF48452">
    <property type="entry name" value="TPR-like"/>
    <property type="match status" value="2"/>
</dbReference>
<evidence type="ECO:0000313" key="2">
    <source>
        <dbReference type="EMBL" id="ACD71066.1"/>
    </source>
</evidence>
<accession>A0A0H3BKY3</accession>
<dbReference type="PANTHER" id="PTHR12558:SF13">
    <property type="entry name" value="CELL DIVISION CYCLE PROTEIN 27 HOMOLOG"/>
    <property type="match status" value="1"/>
</dbReference>
<dbReference type="EMBL" id="CP000805">
    <property type="protein sequence ID" value="ACD71066.1"/>
    <property type="molecule type" value="Genomic_DNA"/>
</dbReference>
<evidence type="ECO:0000313" key="3">
    <source>
        <dbReference type="Proteomes" id="UP000001202"/>
    </source>
</evidence>
<dbReference type="Pfam" id="PF12895">
    <property type="entry name" value="ANAPC3"/>
    <property type="match status" value="1"/>
</dbReference>
<dbReference type="Proteomes" id="UP000001202">
    <property type="component" value="Chromosome"/>
</dbReference>
<dbReference type="Pfam" id="PF14559">
    <property type="entry name" value="TPR_19"/>
    <property type="match status" value="1"/>
</dbReference>
<dbReference type="InterPro" id="IPR011990">
    <property type="entry name" value="TPR-like_helical_dom_sf"/>
</dbReference>
<dbReference type="GeneID" id="93876416"/>
<dbReference type="Pfam" id="PF13432">
    <property type="entry name" value="TPR_16"/>
    <property type="match status" value="1"/>
</dbReference>
<name>A0A0H3BKY3_TREPS</name>
<dbReference type="SMART" id="SM00028">
    <property type="entry name" value="TPR"/>
    <property type="match status" value="9"/>
</dbReference>
<proteinExistence type="predicted"/>
<protein>
    <recommendedName>
        <fullName evidence="4">Tetratricopeptide repeat protein</fullName>
    </recommendedName>
</protein>
<evidence type="ECO:0008006" key="4">
    <source>
        <dbReference type="Google" id="ProtNLM"/>
    </source>
</evidence>
<reference evidence="2 3" key="1">
    <citation type="journal article" date="2008" name="BMC Microbiol.">
        <title>Complete genome sequence of Treponema pallidum ssp. pallidum strain SS14 determined with oligonucleotide arrays.</title>
        <authorList>
            <person name="Matejkova P."/>
            <person name="Strouhal M."/>
            <person name="Smajs D."/>
            <person name="Norris S.J."/>
            <person name="Palzkill T."/>
            <person name="Petrosino J.F."/>
            <person name="Sodergren E."/>
            <person name="Norton J.E."/>
            <person name="Singh J."/>
            <person name="Richmond T.A."/>
            <person name="Molla M.N."/>
            <person name="Albert T.J."/>
            <person name="Weinstock G.M."/>
        </authorList>
    </citation>
    <scope>NUCLEOTIDE SEQUENCE [LARGE SCALE GENOMIC DNA]</scope>
    <source>
        <strain evidence="2 3">SS14</strain>
    </source>
</reference>
<dbReference type="RefSeq" id="WP_010882093.1">
    <property type="nucleotide sequence ID" value="NC_010741.1"/>
</dbReference>
<dbReference type="Gene3D" id="1.25.40.10">
    <property type="entry name" value="Tetratricopeptide repeat domain"/>
    <property type="match status" value="4"/>
</dbReference>
<keyword evidence="1" id="KW-0802">TPR repeat</keyword>
<dbReference type="AlphaFoldDB" id="A0A0H3BKY3"/>
<feature type="repeat" description="TPR" evidence="1">
    <location>
        <begin position="79"/>
        <end position="112"/>
    </location>
</feature>
<dbReference type="InterPro" id="IPR019734">
    <property type="entry name" value="TPR_rpt"/>
</dbReference>
<gene>
    <name evidence="2" type="ordered locus">TPASS_0648</name>
</gene>
<dbReference type="PANTHER" id="PTHR12558">
    <property type="entry name" value="CELL DIVISION CYCLE 16,23,27"/>
    <property type="match status" value="1"/>
</dbReference>
<dbReference type="PROSITE" id="PS50005">
    <property type="entry name" value="TPR"/>
    <property type="match status" value="1"/>
</dbReference>